<dbReference type="PANTHER" id="PTHR23077:SF198">
    <property type="entry name" value="ATP-DEPENDENT ZINC METALLOPROTEASE FTSH"/>
    <property type="match status" value="1"/>
</dbReference>
<dbReference type="InterPro" id="IPR050168">
    <property type="entry name" value="AAA_ATPase_domain"/>
</dbReference>
<comment type="similarity">
    <text evidence="1">Belongs to the AAA ATPase family.</text>
</comment>
<dbReference type="GO" id="GO:0005524">
    <property type="term" value="F:ATP binding"/>
    <property type="evidence" value="ECO:0007669"/>
    <property type="project" value="UniProtKB-KW"/>
</dbReference>
<reference evidence="3 4" key="1">
    <citation type="submission" date="2020-07" db="EMBL/GenBank/DDBJ databases">
        <authorList>
            <person name="Feng H."/>
        </authorList>
    </citation>
    <scope>NUCLEOTIDE SEQUENCE [LARGE SCALE GENOMIC DNA]</scope>
    <source>
        <strain evidence="4">s-10</strain>
    </source>
</reference>
<dbReference type="InterPro" id="IPR003593">
    <property type="entry name" value="AAA+_ATPase"/>
</dbReference>
<dbReference type="SUPFAM" id="SSF52540">
    <property type="entry name" value="P-loop containing nucleoside triphosphate hydrolases"/>
    <property type="match status" value="1"/>
</dbReference>
<evidence type="ECO:0000256" key="1">
    <source>
        <dbReference type="RuleBase" id="RU003651"/>
    </source>
</evidence>
<dbReference type="SMART" id="SM00382">
    <property type="entry name" value="AAA"/>
    <property type="match status" value="1"/>
</dbReference>
<dbReference type="EMBL" id="JACEIQ010000007">
    <property type="protein sequence ID" value="MBA4494366.1"/>
    <property type="molecule type" value="Genomic_DNA"/>
</dbReference>
<feature type="domain" description="AAA+ ATPase" evidence="2">
    <location>
        <begin position="219"/>
        <end position="339"/>
    </location>
</feature>
<dbReference type="InterPro" id="IPR003960">
    <property type="entry name" value="ATPase_AAA_CS"/>
</dbReference>
<dbReference type="Proteomes" id="UP000535491">
    <property type="component" value="Unassembled WGS sequence"/>
</dbReference>
<gene>
    <name evidence="3" type="ORF">H1191_08620</name>
</gene>
<dbReference type="RefSeq" id="WP_181751613.1">
    <property type="nucleotide sequence ID" value="NZ_JACEIQ010000007.1"/>
</dbReference>
<accession>A0A7W1WR58</accession>
<dbReference type="PANTHER" id="PTHR23077">
    <property type="entry name" value="AAA-FAMILY ATPASE"/>
    <property type="match status" value="1"/>
</dbReference>
<keyword evidence="4" id="KW-1185">Reference proteome</keyword>
<dbReference type="GO" id="GO:0016887">
    <property type="term" value="F:ATP hydrolysis activity"/>
    <property type="evidence" value="ECO:0007669"/>
    <property type="project" value="InterPro"/>
</dbReference>
<proteinExistence type="inferred from homology"/>
<dbReference type="AlphaFoldDB" id="A0A7W1WR58"/>
<evidence type="ECO:0000313" key="3">
    <source>
        <dbReference type="EMBL" id="MBA4494366.1"/>
    </source>
</evidence>
<dbReference type="InterPro" id="IPR027417">
    <property type="entry name" value="P-loop_NTPase"/>
</dbReference>
<keyword evidence="1" id="KW-0547">Nucleotide-binding</keyword>
<protein>
    <submittedName>
        <fullName evidence="3">ATP-binding protein</fullName>
    </submittedName>
</protein>
<comment type="caution">
    <text evidence="3">The sequence shown here is derived from an EMBL/GenBank/DDBJ whole genome shotgun (WGS) entry which is preliminary data.</text>
</comment>
<dbReference type="Pfam" id="PF00004">
    <property type="entry name" value="AAA"/>
    <property type="match status" value="1"/>
</dbReference>
<evidence type="ECO:0000259" key="2">
    <source>
        <dbReference type="SMART" id="SM00382"/>
    </source>
</evidence>
<organism evidence="3 4">
    <name type="scientific">Paenactinomyces guangxiensis</name>
    <dbReference type="NCBI Taxonomy" id="1490290"/>
    <lineage>
        <taxon>Bacteria</taxon>
        <taxon>Bacillati</taxon>
        <taxon>Bacillota</taxon>
        <taxon>Bacilli</taxon>
        <taxon>Bacillales</taxon>
        <taxon>Thermoactinomycetaceae</taxon>
        <taxon>Paenactinomyces</taxon>
    </lineage>
</organism>
<evidence type="ECO:0000313" key="4">
    <source>
        <dbReference type="Proteomes" id="UP000535491"/>
    </source>
</evidence>
<sequence length="425" mass="49470">MTKIDFIINVTESTLEENPQYYDHAIAIHGIKERLYQETGIQFHLYEMEIDEDELWDILSEDLETNPGRVKLLSHVYDCLEISRVSEVMTKERSLKYKVMPTFNNSIYYYPEFKVCLCKIPIYQAHEDYEYEFLFAPDHDCVNRFLHYISQRQREIMHQYINIFIDTASGVERKKESLSCRVNREDILLEPKLMNEIFRSIDQFFLEEGEFFKKYNIPYKRGILLYGKPGNGKTTLTKAITGSVRAPVVYWQVTEHTSSYTVNEVFSNVHKLAPIVLVIEDIDSMPDGVRSFFLNILDGAVSKEGVFLIGTTNYPERIDPALINRAGRFDRAYELRLPDANLREIYLLKKSLTQFITSDELKMIVTQTEGFSFAQLNEVYTSIALQCHYEGKADVEKIIADLRADNKSGKQNDWGSDMDSRLGFI</sequence>
<keyword evidence="1 3" id="KW-0067">ATP-binding</keyword>
<dbReference type="Gene3D" id="1.10.8.60">
    <property type="match status" value="1"/>
</dbReference>
<dbReference type="PROSITE" id="PS00674">
    <property type="entry name" value="AAA"/>
    <property type="match status" value="1"/>
</dbReference>
<dbReference type="Gene3D" id="3.40.50.300">
    <property type="entry name" value="P-loop containing nucleotide triphosphate hydrolases"/>
    <property type="match status" value="1"/>
</dbReference>
<name>A0A7W1WR58_9BACL</name>
<dbReference type="InterPro" id="IPR003959">
    <property type="entry name" value="ATPase_AAA_core"/>
</dbReference>
<dbReference type="CDD" id="cd19481">
    <property type="entry name" value="RecA-like_protease"/>
    <property type="match status" value="1"/>
</dbReference>